<dbReference type="PANTHER" id="PTHR47955">
    <property type="entry name" value="CYTOCHROME P450 FAMILY 71 PROTEIN"/>
    <property type="match status" value="1"/>
</dbReference>
<dbReference type="InterPro" id="IPR002401">
    <property type="entry name" value="Cyt_P450_E_grp-I"/>
</dbReference>
<evidence type="ECO:0000256" key="3">
    <source>
        <dbReference type="ARBA" id="ARBA00010617"/>
    </source>
</evidence>
<feature type="binding site" description="axial binding residue" evidence="12">
    <location>
        <position position="445"/>
    </location>
    <ligand>
        <name>heme</name>
        <dbReference type="ChEBI" id="CHEBI:30413"/>
    </ligand>
    <ligandPart>
        <name>Fe</name>
        <dbReference type="ChEBI" id="CHEBI:18248"/>
    </ligandPart>
</feature>
<evidence type="ECO:0000313" key="15">
    <source>
        <dbReference type="EMBL" id="AFK47273.1"/>
    </source>
</evidence>
<keyword evidence="6 12" id="KW-0479">Metal-binding</keyword>
<comment type="cofactor">
    <cofactor evidence="1 12">
        <name>heme</name>
        <dbReference type="ChEBI" id="CHEBI:30413"/>
    </cofactor>
</comment>
<evidence type="ECO:0000256" key="13">
    <source>
        <dbReference type="RuleBase" id="RU000461"/>
    </source>
</evidence>
<evidence type="ECO:0000256" key="5">
    <source>
        <dbReference type="ARBA" id="ARBA00022692"/>
    </source>
</evidence>
<dbReference type="PROSITE" id="PS00086">
    <property type="entry name" value="CYTOCHROME_P450"/>
    <property type="match status" value="1"/>
</dbReference>
<reference evidence="15" key="1">
    <citation type="submission" date="2012-05" db="EMBL/GenBank/DDBJ databases">
        <authorList>
            <person name="Krishnakumar V."/>
            <person name="Cheung F."/>
            <person name="Xiao Y."/>
            <person name="Chan A."/>
            <person name="Moskal W.A."/>
            <person name="Town C.D."/>
        </authorList>
    </citation>
    <scope>NUCLEOTIDE SEQUENCE</scope>
</reference>
<evidence type="ECO:0000256" key="7">
    <source>
        <dbReference type="ARBA" id="ARBA00022989"/>
    </source>
</evidence>
<proteinExistence type="evidence at transcript level"/>
<evidence type="ECO:0000256" key="2">
    <source>
        <dbReference type="ARBA" id="ARBA00004167"/>
    </source>
</evidence>
<dbReference type="GO" id="GO:0016020">
    <property type="term" value="C:membrane"/>
    <property type="evidence" value="ECO:0007669"/>
    <property type="project" value="UniProtKB-SubCell"/>
</dbReference>
<dbReference type="AlphaFoldDB" id="I3T431"/>
<evidence type="ECO:0000256" key="6">
    <source>
        <dbReference type="ARBA" id="ARBA00022723"/>
    </source>
</evidence>
<keyword evidence="4 12" id="KW-0349">Heme</keyword>
<evidence type="ECO:0000256" key="10">
    <source>
        <dbReference type="ARBA" id="ARBA00023033"/>
    </source>
</evidence>
<dbReference type="PANTHER" id="PTHR47955:SF22">
    <property type="entry name" value="CYTOCHROME P450 83B1-LIKE"/>
    <property type="match status" value="1"/>
</dbReference>
<dbReference type="InterPro" id="IPR001128">
    <property type="entry name" value="Cyt_P450"/>
</dbReference>
<keyword evidence="10 13" id="KW-0503">Monooxygenase</keyword>
<evidence type="ECO:0008006" key="16">
    <source>
        <dbReference type="Google" id="ProtNLM"/>
    </source>
</evidence>
<keyword evidence="9 12" id="KW-0408">Iron</keyword>
<name>I3T431_LOTJA</name>
<keyword evidence="5 14" id="KW-0812">Transmembrane</keyword>
<keyword evidence="7 14" id="KW-1133">Transmembrane helix</keyword>
<keyword evidence="11 14" id="KW-0472">Membrane</keyword>
<accession>I3T431</accession>
<dbReference type="InterPro" id="IPR017972">
    <property type="entry name" value="Cyt_P450_CS"/>
</dbReference>
<dbReference type="Pfam" id="PF00067">
    <property type="entry name" value="p450"/>
    <property type="match status" value="1"/>
</dbReference>
<dbReference type="GO" id="GO:0004497">
    <property type="term" value="F:monooxygenase activity"/>
    <property type="evidence" value="ECO:0007669"/>
    <property type="project" value="UniProtKB-KW"/>
</dbReference>
<dbReference type="SUPFAM" id="SSF48264">
    <property type="entry name" value="Cytochrome P450"/>
    <property type="match status" value="1"/>
</dbReference>
<sequence length="503" mass="57472">MCLQNSSTMVSFLHLLLAPPLLIFFTLLLKKSIKKKLPLPPGPRGIPIIGNLHQLDSSNLHFQLWNFSKIYGPIFSLRMGFKRAIIISTPKLAQEILNDHDLDVCTRPMTLSQKMFSYNGIDMNFSPQWKEMRKIAAIHFFSAKKVSSFSHVRKSEVKKMIQKISGHVSSSKITNLSEIIMSVATAINCRILFGRTYEEDGAEKSRFHGILNEGQALFLTFFISDYIPFLGWIDKITGSLARLESTFNSFDVFFQQVLNDHQNPNRQKDADEGDVIDALLQLKKQGCPLIDLTDDQIKAILMDLLMGSIDTSVASSVWVMTGLIKNPRAMKKAQEEVRNLCGNKEFIDEDDIQKLEYFKAVIKEALRFYSPAPLLPREVNKSFIIDGYEIQSKTLVFVNLWAIHRYHEAWKDPEEFYPERFLDNNIDFKGRDFELIPFGAGRRICPGIQMGIATVEVIIANLLNSFDWEMPIGMIRENIDDEGLPGLARHKKNHLCLVAKNYM</sequence>
<feature type="transmembrane region" description="Helical" evidence="14">
    <location>
        <begin position="12"/>
        <end position="29"/>
    </location>
</feature>
<dbReference type="GO" id="GO:0016705">
    <property type="term" value="F:oxidoreductase activity, acting on paired donors, with incorporation or reduction of molecular oxygen"/>
    <property type="evidence" value="ECO:0007669"/>
    <property type="project" value="InterPro"/>
</dbReference>
<dbReference type="CDD" id="cd11072">
    <property type="entry name" value="CYP71-like"/>
    <property type="match status" value="1"/>
</dbReference>
<protein>
    <recommendedName>
        <fullName evidence="16">Cytochrome P450</fullName>
    </recommendedName>
</protein>
<comment type="similarity">
    <text evidence="3 13">Belongs to the cytochrome P450 family.</text>
</comment>
<dbReference type="InterPro" id="IPR036396">
    <property type="entry name" value="Cyt_P450_sf"/>
</dbReference>
<evidence type="ECO:0000256" key="9">
    <source>
        <dbReference type="ARBA" id="ARBA00023004"/>
    </source>
</evidence>
<dbReference type="GO" id="GO:0005506">
    <property type="term" value="F:iron ion binding"/>
    <property type="evidence" value="ECO:0007669"/>
    <property type="project" value="InterPro"/>
</dbReference>
<dbReference type="PRINTS" id="PR00385">
    <property type="entry name" value="P450"/>
</dbReference>
<dbReference type="Gene3D" id="1.10.630.10">
    <property type="entry name" value="Cytochrome P450"/>
    <property type="match status" value="1"/>
</dbReference>
<evidence type="ECO:0000256" key="4">
    <source>
        <dbReference type="ARBA" id="ARBA00022617"/>
    </source>
</evidence>
<evidence type="ECO:0000256" key="1">
    <source>
        <dbReference type="ARBA" id="ARBA00001971"/>
    </source>
</evidence>
<dbReference type="FunFam" id="1.10.630.10:FF:000011">
    <property type="entry name" value="Cytochrome P450 83B1"/>
    <property type="match status" value="1"/>
</dbReference>
<dbReference type="EMBL" id="BT147479">
    <property type="protein sequence ID" value="AFK47273.1"/>
    <property type="molecule type" value="mRNA"/>
</dbReference>
<dbReference type="GO" id="GO:0020037">
    <property type="term" value="F:heme binding"/>
    <property type="evidence" value="ECO:0007669"/>
    <property type="project" value="InterPro"/>
</dbReference>
<evidence type="ECO:0000256" key="12">
    <source>
        <dbReference type="PIRSR" id="PIRSR602401-1"/>
    </source>
</evidence>
<keyword evidence="8 13" id="KW-0560">Oxidoreductase</keyword>
<evidence type="ECO:0000256" key="11">
    <source>
        <dbReference type="ARBA" id="ARBA00023136"/>
    </source>
</evidence>
<organism evidence="15">
    <name type="scientific">Lotus japonicus</name>
    <name type="common">Lotus corniculatus var. japonicus</name>
    <dbReference type="NCBI Taxonomy" id="34305"/>
    <lineage>
        <taxon>Eukaryota</taxon>
        <taxon>Viridiplantae</taxon>
        <taxon>Streptophyta</taxon>
        <taxon>Embryophyta</taxon>
        <taxon>Tracheophyta</taxon>
        <taxon>Spermatophyta</taxon>
        <taxon>Magnoliopsida</taxon>
        <taxon>eudicotyledons</taxon>
        <taxon>Gunneridae</taxon>
        <taxon>Pentapetalae</taxon>
        <taxon>rosids</taxon>
        <taxon>fabids</taxon>
        <taxon>Fabales</taxon>
        <taxon>Fabaceae</taxon>
        <taxon>Papilionoideae</taxon>
        <taxon>50 kb inversion clade</taxon>
        <taxon>NPAAA clade</taxon>
        <taxon>Hologalegina</taxon>
        <taxon>robinioid clade</taxon>
        <taxon>Loteae</taxon>
        <taxon>Lotus</taxon>
    </lineage>
</organism>
<comment type="subcellular location">
    <subcellularLocation>
        <location evidence="2">Membrane</location>
        <topology evidence="2">Single-pass membrane protein</topology>
    </subcellularLocation>
</comment>
<evidence type="ECO:0000256" key="8">
    <source>
        <dbReference type="ARBA" id="ARBA00023002"/>
    </source>
</evidence>
<evidence type="ECO:0000256" key="14">
    <source>
        <dbReference type="SAM" id="Phobius"/>
    </source>
</evidence>
<dbReference type="PRINTS" id="PR00463">
    <property type="entry name" value="EP450I"/>
</dbReference>